<comment type="caution">
    <text evidence="2">The sequence shown here is derived from an EMBL/GenBank/DDBJ whole genome shotgun (WGS) entry which is preliminary data.</text>
</comment>
<feature type="compositionally biased region" description="Low complexity" evidence="1">
    <location>
        <begin position="196"/>
        <end position="221"/>
    </location>
</feature>
<reference evidence="2 3" key="1">
    <citation type="submission" date="2024-01" db="EMBL/GenBank/DDBJ databases">
        <title>A draft genome for a cacao thread blight-causing isolate of Paramarasmius palmivorus.</title>
        <authorList>
            <person name="Baruah I.K."/>
            <person name="Bukari Y."/>
            <person name="Amoako-Attah I."/>
            <person name="Meinhardt L.W."/>
            <person name="Bailey B.A."/>
            <person name="Cohen S.P."/>
        </authorList>
    </citation>
    <scope>NUCLEOTIDE SEQUENCE [LARGE SCALE GENOMIC DNA]</scope>
    <source>
        <strain evidence="2 3">GH-12</strain>
    </source>
</reference>
<dbReference type="Proteomes" id="UP001383192">
    <property type="component" value="Unassembled WGS sequence"/>
</dbReference>
<proteinExistence type="predicted"/>
<keyword evidence="3" id="KW-1185">Reference proteome</keyword>
<organism evidence="2 3">
    <name type="scientific">Paramarasmius palmivorus</name>
    <dbReference type="NCBI Taxonomy" id="297713"/>
    <lineage>
        <taxon>Eukaryota</taxon>
        <taxon>Fungi</taxon>
        <taxon>Dikarya</taxon>
        <taxon>Basidiomycota</taxon>
        <taxon>Agaricomycotina</taxon>
        <taxon>Agaricomycetes</taxon>
        <taxon>Agaricomycetidae</taxon>
        <taxon>Agaricales</taxon>
        <taxon>Marasmiineae</taxon>
        <taxon>Marasmiaceae</taxon>
        <taxon>Paramarasmius</taxon>
    </lineage>
</organism>
<name>A0AAW0CT56_9AGAR</name>
<protein>
    <submittedName>
        <fullName evidence="2">Uncharacterized protein</fullName>
    </submittedName>
</protein>
<sequence>MSSHARSPSGNTLSEEYIQDCFHSYLKSSLTQAKVERLLDADILSSAEGDLMITGPALCLYFAALRCTTNPPSVPLPRRNKTSDPMELSAENCPPAFQSFLQVWARTVPSIQSLAPEHQHDLARLICNLEPISSPPSAVHGIAADMRAVAIEISQRRSFQDRYASDLQAALDSGNGPSSPRAKKASFVPPPSYDIAASPTSSAHSSPHSGSAALPPSSPHAVTHNHEIPPQSPSHLSPFTPGSSSGWPSRSQSPTILSPTSPAIEFIRETLYAALGDVLERQPTLRAMLKQDPTRAYFASVAFAILDVATTSMTSEGAVVGVLGTPLSLDDCPPEYRPFMMELGAIGRLAKDLEEEDNNVALEYAQRGEDIPVTRMDRIRAMLENGVGCEQRRREEEEGRASPEGKAVAFTNRINGLSLGMTTLRAFRERQDIVFKVLAGISS</sequence>
<accession>A0AAW0CT56</accession>
<dbReference type="AlphaFoldDB" id="A0AAW0CT56"/>
<feature type="compositionally biased region" description="Low complexity" evidence="1">
    <location>
        <begin position="241"/>
        <end position="254"/>
    </location>
</feature>
<gene>
    <name evidence="2" type="ORF">VNI00_008657</name>
</gene>
<evidence type="ECO:0000313" key="2">
    <source>
        <dbReference type="EMBL" id="KAK7042921.1"/>
    </source>
</evidence>
<evidence type="ECO:0000256" key="1">
    <source>
        <dbReference type="SAM" id="MobiDB-lite"/>
    </source>
</evidence>
<dbReference type="EMBL" id="JAYKXP010000030">
    <property type="protein sequence ID" value="KAK7042921.1"/>
    <property type="molecule type" value="Genomic_DNA"/>
</dbReference>
<evidence type="ECO:0000313" key="3">
    <source>
        <dbReference type="Proteomes" id="UP001383192"/>
    </source>
</evidence>
<feature type="region of interest" description="Disordered" evidence="1">
    <location>
        <begin position="170"/>
        <end position="255"/>
    </location>
</feature>